<keyword evidence="2" id="KW-1185">Reference proteome</keyword>
<protein>
    <submittedName>
        <fullName evidence="1">Uncharacterized protein</fullName>
    </submittedName>
</protein>
<accession>A0A5E4D7U3</accession>
<evidence type="ECO:0000313" key="1">
    <source>
        <dbReference type="EMBL" id="VTJ89242.1"/>
    </source>
</evidence>
<proteinExistence type="predicted"/>
<dbReference type="AlphaFoldDB" id="A0A5E4D7U3"/>
<gene>
    <name evidence="1" type="ORF">MONAX_5E013862</name>
</gene>
<sequence length="92" mass="9883">MSGAQGSIYLLISYNSHPTSLTIPTPSSVILTMEERMTPRQTSSAEDDRLLCSPSLIQIHPEAVATELQEPAVSQAGVLAFGNPGHWTENCT</sequence>
<dbReference type="EMBL" id="CABDUW010003431">
    <property type="protein sequence ID" value="VTJ89242.1"/>
    <property type="molecule type" value="Genomic_DNA"/>
</dbReference>
<evidence type="ECO:0000313" key="2">
    <source>
        <dbReference type="Proteomes" id="UP000335636"/>
    </source>
</evidence>
<feature type="non-terminal residue" evidence="1">
    <location>
        <position position="92"/>
    </location>
</feature>
<reference evidence="1" key="1">
    <citation type="submission" date="2019-04" db="EMBL/GenBank/DDBJ databases">
        <authorList>
            <person name="Alioto T."/>
            <person name="Alioto T."/>
        </authorList>
    </citation>
    <scope>NUCLEOTIDE SEQUENCE [LARGE SCALE GENOMIC DNA]</scope>
</reference>
<comment type="caution">
    <text evidence="1">The sequence shown here is derived from an EMBL/GenBank/DDBJ whole genome shotgun (WGS) entry which is preliminary data.</text>
</comment>
<organism evidence="1 2">
    <name type="scientific">Marmota monax</name>
    <name type="common">Woodchuck</name>
    <dbReference type="NCBI Taxonomy" id="9995"/>
    <lineage>
        <taxon>Eukaryota</taxon>
        <taxon>Metazoa</taxon>
        <taxon>Chordata</taxon>
        <taxon>Craniata</taxon>
        <taxon>Vertebrata</taxon>
        <taxon>Euteleostomi</taxon>
        <taxon>Mammalia</taxon>
        <taxon>Eutheria</taxon>
        <taxon>Euarchontoglires</taxon>
        <taxon>Glires</taxon>
        <taxon>Rodentia</taxon>
        <taxon>Sciuromorpha</taxon>
        <taxon>Sciuridae</taxon>
        <taxon>Xerinae</taxon>
        <taxon>Marmotini</taxon>
        <taxon>Marmota</taxon>
    </lineage>
</organism>
<dbReference type="Proteomes" id="UP000335636">
    <property type="component" value="Unassembled WGS sequence"/>
</dbReference>
<name>A0A5E4D7U3_MARMO</name>